<dbReference type="Proteomes" id="UP000564644">
    <property type="component" value="Unassembled WGS sequence"/>
</dbReference>
<organism evidence="1 2">
    <name type="scientific">Cohnella zeiphila</name>
    <dbReference type="NCBI Taxonomy" id="2761120"/>
    <lineage>
        <taxon>Bacteria</taxon>
        <taxon>Bacillati</taxon>
        <taxon>Bacillota</taxon>
        <taxon>Bacilli</taxon>
        <taxon>Bacillales</taxon>
        <taxon>Paenibacillaceae</taxon>
        <taxon>Cohnella</taxon>
    </lineage>
</organism>
<evidence type="ECO:0000313" key="1">
    <source>
        <dbReference type="EMBL" id="MBB6732669.1"/>
    </source>
</evidence>
<accession>A0A7X0VW06</accession>
<protein>
    <submittedName>
        <fullName evidence="1">SEC-C domain-containing protein</fullName>
    </submittedName>
</protein>
<dbReference type="AlphaFoldDB" id="A0A7X0VW06"/>
<evidence type="ECO:0000313" key="2">
    <source>
        <dbReference type="Proteomes" id="UP000564644"/>
    </source>
</evidence>
<dbReference type="PANTHER" id="PTHR33747:SF1">
    <property type="entry name" value="ADENYLATE CYCLASE-ASSOCIATED CAP C-TERMINAL DOMAIN-CONTAINING PROTEIN"/>
    <property type="match status" value="1"/>
</dbReference>
<comment type="caution">
    <text evidence="1">The sequence shown here is derived from an EMBL/GenBank/DDBJ whole genome shotgun (WGS) entry which is preliminary data.</text>
</comment>
<gene>
    <name evidence="1" type="ORF">H7C18_17240</name>
</gene>
<reference evidence="1 2" key="1">
    <citation type="submission" date="2020-08" db="EMBL/GenBank/DDBJ databases">
        <title>Cohnella phylogeny.</title>
        <authorList>
            <person name="Dunlap C."/>
        </authorList>
    </citation>
    <scope>NUCLEOTIDE SEQUENCE [LARGE SCALE GENOMIC DNA]</scope>
    <source>
        <strain evidence="1 2">CBP 2801</strain>
    </source>
</reference>
<dbReference type="Pfam" id="PF02810">
    <property type="entry name" value="SEC-C"/>
    <property type="match status" value="1"/>
</dbReference>
<sequence>MEMDEKIREIYDFCENVNMIEFLSYSAVLSWISFGTRNEYSYMSPIDFEYLVGVFLSLGFDKSKKGKGSIQENGRILENLKKLIPLWKLSNNIRKVDGKTDISDINKALFEANYISATATIKGYSHYQPKDKFNSAIFKPYSNTFKASIGFDFDEALKFLDIINEHYKKILEQIRNDLDSMIGTVEHLNDEYLGMRLFEEMHAYKFNETLFFNEETIEMNSPDIDRVSFRSFLEFFSVDITQIKLNNIKYFNDTNPFKEKPILYLDNKFFLINPMTIRWCMKDRFEDELKRNQKKWQSYNAYKSDCLEDLTMKLFKKIFPSAEIYSSLYYISKEGKRCELDGLVKYDNCIILIEAKSGIFSKSARNGAIGRLENVLYDNIDYAAMQANRAKEYITLTHEPIFEDKSKKEIFRLKKNGYENIYLLNVTSEYFSELSTNLKQLHNIGLVNIENFPWSVTYTDLDIIADFTQFPNQFLHYIYFREKLNNKAQISGTFKHMYELDLFGFYLLEETEGLDDFFTEDMDESVLVRNIYLNKSEDARLTTPDFSSIFNEYYNRKAINIESHKIKKKYNTEYYHLVRQIEKYENQSGGFSNLVLRLLDFNNSVQDQIIALIHSLNRETSVSKQIKVKSLPYLHGNFDEKPNFGITIISAYQKDQEKVFELLKNLIVINRSKYNYTEWLGLCSFIDNKIHLVNNFMFVRDDKQLDSIWGNLSENLPSKKLKYYDGSKLSRNDPCPCGSGKKYKKCCLGTP</sequence>
<dbReference type="PANTHER" id="PTHR33747">
    <property type="entry name" value="UPF0225 PROTEIN SCO1677"/>
    <property type="match status" value="1"/>
</dbReference>
<dbReference type="EMBL" id="JACJVO010000021">
    <property type="protein sequence ID" value="MBB6732669.1"/>
    <property type="molecule type" value="Genomic_DNA"/>
</dbReference>
<dbReference type="SUPFAM" id="SSF103642">
    <property type="entry name" value="Sec-C motif"/>
    <property type="match status" value="1"/>
</dbReference>
<keyword evidence="2" id="KW-1185">Reference proteome</keyword>
<dbReference type="Gene3D" id="3.10.450.50">
    <property type="match status" value="1"/>
</dbReference>
<dbReference type="RefSeq" id="WP_185130332.1">
    <property type="nucleotide sequence ID" value="NZ_JACJVO010000021.1"/>
</dbReference>
<proteinExistence type="predicted"/>
<name>A0A7X0VW06_9BACL</name>
<dbReference type="InterPro" id="IPR004027">
    <property type="entry name" value="SEC_C_motif"/>
</dbReference>